<name>A0ABW1VI77_9MICO</name>
<reference evidence="2" key="1">
    <citation type="journal article" date="2019" name="Int. J. Syst. Evol. Microbiol.">
        <title>The Global Catalogue of Microorganisms (GCM) 10K type strain sequencing project: providing services to taxonomists for standard genome sequencing and annotation.</title>
        <authorList>
            <consortium name="The Broad Institute Genomics Platform"/>
            <consortium name="The Broad Institute Genome Sequencing Center for Infectious Disease"/>
            <person name="Wu L."/>
            <person name="Ma J."/>
        </authorList>
    </citation>
    <scope>NUCLEOTIDE SEQUENCE [LARGE SCALE GENOMIC DNA]</scope>
    <source>
        <strain evidence="2">CCUG 43304</strain>
    </source>
</reference>
<proteinExistence type="predicted"/>
<evidence type="ECO:0000313" key="1">
    <source>
        <dbReference type="EMBL" id="MFC6356587.1"/>
    </source>
</evidence>
<keyword evidence="2" id="KW-1185">Reference proteome</keyword>
<accession>A0ABW1VI77</accession>
<evidence type="ECO:0000313" key="2">
    <source>
        <dbReference type="Proteomes" id="UP001596306"/>
    </source>
</evidence>
<organism evidence="1 2">
    <name type="scientific">Luethyella okanaganae</name>
    <dbReference type="NCBI Taxonomy" id="69372"/>
    <lineage>
        <taxon>Bacteria</taxon>
        <taxon>Bacillati</taxon>
        <taxon>Actinomycetota</taxon>
        <taxon>Actinomycetes</taxon>
        <taxon>Micrococcales</taxon>
        <taxon>Microbacteriaceae</taxon>
        <taxon>Luethyella</taxon>
    </lineage>
</organism>
<comment type="caution">
    <text evidence="1">The sequence shown here is derived from an EMBL/GenBank/DDBJ whole genome shotgun (WGS) entry which is preliminary data.</text>
</comment>
<dbReference type="Proteomes" id="UP001596306">
    <property type="component" value="Unassembled WGS sequence"/>
</dbReference>
<sequence length="84" mass="9759">MTHTIRPPSTETVRQGIRDERTRQTLARLMASTSPFWQEFSYSPTRRRATIRLTNRRLNRRRLLASTELASWENEGGALRASGE</sequence>
<dbReference type="EMBL" id="JBHSTP010000002">
    <property type="protein sequence ID" value="MFC6356587.1"/>
    <property type="molecule type" value="Genomic_DNA"/>
</dbReference>
<protein>
    <submittedName>
        <fullName evidence="1">Uncharacterized protein</fullName>
    </submittedName>
</protein>
<gene>
    <name evidence="1" type="ORF">ACFQB0_10760</name>
</gene>
<dbReference type="RefSeq" id="WP_386731218.1">
    <property type="nucleotide sequence ID" value="NZ_JBHSTP010000002.1"/>
</dbReference>